<evidence type="ECO:0000313" key="8">
    <source>
        <dbReference type="EMBL" id="KAA0975987.1"/>
    </source>
</evidence>
<dbReference type="OrthoDB" id="6368326at2"/>
<evidence type="ECO:0000256" key="1">
    <source>
        <dbReference type="ARBA" id="ARBA00004651"/>
    </source>
</evidence>
<feature type="domain" description="Major facilitator superfamily (MFS) profile" evidence="7">
    <location>
        <begin position="37"/>
        <end position="424"/>
    </location>
</feature>
<evidence type="ECO:0000256" key="3">
    <source>
        <dbReference type="ARBA" id="ARBA00022692"/>
    </source>
</evidence>
<feature type="transmembrane region" description="Helical" evidence="6">
    <location>
        <begin position="238"/>
        <end position="263"/>
    </location>
</feature>
<accession>A0A5B0EAD0</accession>
<feature type="transmembrane region" description="Helical" evidence="6">
    <location>
        <begin position="128"/>
        <end position="149"/>
    </location>
</feature>
<feature type="transmembrane region" description="Helical" evidence="6">
    <location>
        <begin position="275"/>
        <end position="295"/>
    </location>
</feature>
<feature type="transmembrane region" description="Helical" evidence="6">
    <location>
        <begin position="103"/>
        <end position="122"/>
    </location>
</feature>
<evidence type="ECO:0000313" key="9">
    <source>
        <dbReference type="Proteomes" id="UP000323856"/>
    </source>
</evidence>
<organism evidence="8 9">
    <name type="scientific">Paeniglutamicibacter gangotriensis</name>
    <dbReference type="NCBI Taxonomy" id="254787"/>
    <lineage>
        <taxon>Bacteria</taxon>
        <taxon>Bacillati</taxon>
        <taxon>Actinomycetota</taxon>
        <taxon>Actinomycetes</taxon>
        <taxon>Micrococcales</taxon>
        <taxon>Micrococcaceae</taxon>
        <taxon>Paeniglutamicibacter</taxon>
    </lineage>
</organism>
<keyword evidence="3 6" id="KW-0812">Transmembrane</keyword>
<feature type="transmembrane region" description="Helical" evidence="6">
    <location>
        <begin position="161"/>
        <end position="185"/>
    </location>
</feature>
<feature type="transmembrane region" description="Helical" evidence="6">
    <location>
        <begin position="36"/>
        <end position="54"/>
    </location>
</feature>
<dbReference type="InterPro" id="IPR050189">
    <property type="entry name" value="MFS_Efflux_Transporters"/>
</dbReference>
<feature type="transmembrane region" description="Helical" evidence="6">
    <location>
        <begin position="376"/>
        <end position="396"/>
    </location>
</feature>
<dbReference type="PANTHER" id="PTHR43124">
    <property type="entry name" value="PURINE EFFLUX PUMP PBUE"/>
    <property type="match status" value="1"/>
</dbReference>
<keyword evidence="2" id="KW-1003">Cell membrane</keyword>
<protein>
    <submittedName>
        <fullName evidence="8">MFS transporter</fullName>
    </submittedName>
</protein>
<keyword evidence="4 6" id="KW-1133">Transmembrane helix</keyword>
<reference evidence="8 9" key="1">
    <citation type="submission" date="2019-07" db="EMBL/GenBank/DDBJ databases">
        <title>Analysis of the biochemical properties, biological activity and biotechnological potential of siderophores and biosurfactants produced by Antarctic psychrotolerant bacteria.</title>
        <authorList>
            <person name="Styczynski M."/>
            <person name="Krucon T."/>
            <person name="Decewicz P."/>
            <person name="Dziewit L."/>
        </authorList>
    </citation>
    <scope>NUCLEOTIDE SEQUENCE [LARGE SCALE GENOMIC DNA]</scope>
    <source>
        <strain evidence="8 9">ANT_H27</strain>
    </source>
</reference>
<dbReference type="EMBL" id="VOBL01000013">
    <property type="protein sequence ID" value="KAA0975987.1"/>
    <property type="molecule type" value="Genomic_DNA"/>
</dbReference>
<comment type="caution">
    <text evidence="8">The sequence shown here is derived from an EMBL/GenBank/DDBJ whole genome shotgun (WGS) entry which is preliminary data.</text>
</comment>
<name>A0A5B0EAD0_9MICC</name>
<keyword evidence="5 6" id="KW-0472">Membrane</keyword>
<dbReference type="GO" id="GO:0022857">
    <property type="term" value="F:transmembrane transporter activity"/>
    <property type="evidence" value="ECO:0007669"/>
    <property type="project" value="InterPro"/>
</dbReference>
<feature type="transmembrane region" description="Helical" evidence="6">
    <location>
        <begin position="191"/>
        <end position="208"/>
    </location>
</feature>
<sequence length="431" mass="44949">MFQLTDMEESVLLPIEGPSTLTVTRPNLQRASSGDAAWIVVVIAGITAALHIWKLPAALPLIQEDLGLSLLTAGVLLGIVQVAGMLGGLAVSLLAENIGERRTLLLGLVFLSMGSVLGGLSIGADTLLASRAIEGIGFIVATVVGPGLIRRHAPFRRVNMAVGCWSAYQGTATFIGLIASAYFLQIGTWQLWWWVMAAVTLVPIPLVLRMVPQDQPAGAGGAKAAAGRIGITARSPKVWIAGLVFGCYTVQWMAVVGFLPTVYGESGLSGTHAGILSAIVGGLNGVGAIITGILLQRGAPARMLLFLSFILMGGASLLTFAVDWSSIPGGLVWQVACVGFFSFSGAMIPATMTRMAVDLAPEGGSAPAAMGLMQQIYNIGNFTGPMIVAWLAMTTGGWSSTWWMTCAFAALGIILSVVLVGRRGSMHFSHS</sequence>
<evidence type="ECO:0000256" key="5">
    <source>
        <dbReference type="ARBA" id="ARBA00023136"/>
    </source>
</evidence>
<evidence type="ECO:0000259" key="7">
    <source>
        <dbReference type="PROSITE" id="PS50850"/>
    </source>
</evidence>
<dbReference type="AlphaFoldDB" id="A0A5B0EAD0"/>
<dbReference type="Gene3D" id="1.20.1250.20">
    <property type="entry name" value="MFS general substrate transporter like domains"/>
    <property type="match status" value="1"/>
</dbReference>
<feature type="transmembrane region" description="Helical" evidence="6">
    <location>
        <begin position="66"/>
        <end position="91"/>
    </location>
</feature>
<feature type="transmembrane region" description="Helical" evidence="6">
    <location>
        <begin position="304"/>
        <end position="325"/>
    </location>
</feature>
<evidence type="ECO:0000256" key="2">
    <source>
        <dbReference type="ARBA" id="ARBA00022475"/>
    </source>
</evidence>
<dbReference type="PROSITE" id="PS50850">
    <property type="entry name" value="MFS"/>
    <property type="match status" value="1"/>
</dbReference>
<gene>
    <name evidence="8" type="ORF">FQ154_12840</name>
</gene>
<dbReference type="InterPro" id="IPR020846">
    <property type="entry name" value="MFS_dom"/>
</dbReference>
<dbReference type="Pfam" id="PF07690">
    <property type="entry name" value="MFS_1"/>
    <property type="match status" value="1"/>
</dbReference>
<feature type="transmembrane region" description="Helical" evidence="6">
    <location>
        <begin position="402"/>
        <end position="421"/>
    </location>
</feature>
<evidence type="ECO:0000256" key="4">
    <source>
        <dbReference type="ARBA" id="ARBA00022989"/>
    </source>
</evidence>
<dbReference type="PANTHER" id="PTHR43124:SF3">
    <property type="entry name" value="CHLORAMPHENICOL EFFLUX PUMP RV0191"/>
    <property type="match status" value="1"/>
</dbReference>
<comment type="subcellular location">
    <subcellularLocation>
        <location evidence="1">Cell membrane</location>
        <topology evidence="1">Multi-pass membrane protein</topology>
    </subcellularLocation>
</comment>
<dbReference type="GO" id="GO:0005886">
    <property type="term" value="C:plasma membrane"/>
    <property type="evidence" value="ECO:0007669"/>
    <property type="project" value="UniProtKB-SubCell"/>
</dbReference>
<proteinExistence type="predicted"/>
<dbReference type="InterPro" id="IPR011701">
    <property type="entry name" value="MFS"/>
</dbReference>
<dbReference type="InterPro" id="IPR036259">
    <property type="entry name" value="MFS_trans_sf"/>
</dbReference>
<feature type="transmembrane region" description="Helical" evidence="6">
    <location>
        <begin position="331"/>
        <end position="350"/>
    </location>
</feature>
<evidence type="ECO:0000256" key="6">
    <source>
        <dbReference type="SAM" id="Phobius"/>
    </source>
</evidence>
<dbReference type="Proteomes" id="UP000323856">
    <property type="component" value="Unassembled WGS sequence"/>
</dbReference>
<dbReference type="SUPFAM" id="SSF103473">
    <property type="entry name" value="MFS general substrate transporter"/>
    <property type="match status" value="1"/>
</dbReference>